<gene>
    <name evidence="6" type="ORF">GCM10011514_06870</name>
</gene>
<keyword evidence="7" id="KW-1185">Reference proteome</keyword>
<dbReference type="GO" id="GO:0045490">
    <property type="term" value="P:pectin catabolic process"/>
    <property type="evidence" value="ECO:0007669"/>
    <property type="project" value="UniProtKB-UniRule"/>
</dbReference>
<evidence type="ECO:0000259" key="5">
    <source>
        <dbReference type="Pfam" id="PF01095"/>
    </source>
</evidence>
<evidence type="ECO:0000256" key="4">
    <source>
        <dbReference type="RuleBase" id="RU000589"/>
    </source>
</evidence>
<dbReference type="InterPro" id="IPR011050">
    <property type="entry name" value="Pectin_lyase_fold/virulence"/>
</dbReference>
<reference evidence="6" key="1">
    <citation type="journal article" date="2014" name="Int. J. Syst. Evol. Microbiol.">
        <title>Complete genome sequence of Corynebacterium casei LMG S-19264T (=DSM 44701T), isolated from a smear-ripened cheese.</title>
        <authorList>
            <consortium name="US DOE Joint Genome Institute (JGI-PGF)"/>
            <person name="Walter F."/>
            <person name="Albersmeier A."/>
            <person name="Kalinowski J."/>
            <person name="Ruckert C."/>
        </authorList>
    </citation>
    <scope>NUCLEOTIDE SEQUENCE</scope>
    <source>
        <strain evidence="6">CGMCC 1.15958</strain>
    </source>
</reference>
<dbReference type="Gene3D" id="2.160.20.10">
    <property type="entry name" value="Single-stranded right-handed beta-helix, Pectin lyase-like"/>
    <property type="match status" value="1"/>
</dbReference>
<dbReference type="RefSeq" id="WP_229250500.1">
    <property type="nucleotide sequence ID" value="NZ_BMKK01000001.1"/>
</dbReference>
<dbReference type="Proteomes" id="UP000609064">
    <property type="component" value="Unassembled WGS sequence"/>
</dbReference>
<keyword evidence="2 4" id="KW-0378">Hydrolase</keyword>
<dbReference type="Pfam" id="PF01095">
    <property type="entry name" value="Pectinesterase"/>
    <property type="match status" value="1"/>
</dbReference>
<proteinExistence type="inferred from homology"/>
<evidence type="ECO:0000313" key="6">
    <source>
        <dbReference type="EMBL" id="GGD45471.1"/>
    </source>
</evidence>
<accession>A0A916YJ28</accession>
<dbReference type="PANTHER" id="PTHR31321">
    <property type="entry name" value="ACYL-COA THIOESTER HYDROLASE YBHC-RELATED"/>
    <property type="match status" value="1"/>
</dbReference>
<dbReference type="InterPro" id="IPR000070">
    <property type="entry name" value="Pectinesterase_cat"/>
</dbReference>
<comment type="catalytic activity">
    <reaction evidence="4">
        <text>[(1-&gt;4)-alpha-D-galacturonosyl methyl ester](n) + n H2O = [(1-&gt;4)-alpha-D-galacturonosyl](n) + n methanol + n H(+)</text>
        <dbReference type="Rhea" id="RHEA:22380"/>
        <dbReference type="Rhea" id="RHEA-COMP:14570"/>
        <dbReference type="Rhea" id="RHEA-COMP:14573"/>
        <dbReference type="ChEBI" id="CHEBI:15377"/>
        <dbReference type="ChEBI" id="CHEBI:15378"/>
        <dbReference type="ChEBI" id="CHEBI:17790"/>
        <dbReference type="ChEBI" id="CHEBI:140522"/>
        <dbReference type="ChEBI" id="CHEBI:140523"/>
        <dbReference type="EC" id="3.1.1.11"/>
    </reaction>
</comment>
<evidence type="ECO:0000256" key="2">
    <source>
        <dbReference type="ARBA" id="ARBA00022801"/>
    </source>
</evidence>
<organism evidence="6 7">
    <name type="scientific">Emticicia aquatilis</name>
    <dbReference type="NCBI Taxonomy" id="1537369"/>
    <lineage>
        <taxon>Bacteria</taxon>
        <taxon>Pseudomonadati</taxon>
        <taxon>Bacteroidota</taxon>
        <taxon>Cytophagia</taxon>
        <taxon>Cytophagales</taxon>
        <taxon>Leadbetterellaceae</taxon>
        <taxon>Emticicia</taxon>
    </lineage>
</organism>
<dbReference type="GO" id="GO:0042545">
    <property type="term" value="P:cell wall modification"/>
    <property type="evidence" value="ECO:0007669"/>
    <property type="project" value="UniProtKB-UniRule"/>
</dbReference>
<dbReference type="SUPFAM" id="SSF51126">
    <property type="entry name" value="Pectin lyase-like"/>
    <property type="match status" value="1"/>
</dbReference>
<reference evidence="6" key="2">
    <citation type="submission" date="2020-09" db="EMBL/GenBank/DDBJ databases">
        <authorList>
            <person name="Sun Q."/>
            <person name="Zhou Y."/>
        </authorList>
    </citation>
    <scope>NUCLEOTIDE SEQUENCE</scope>
    <source>
        <strain evidence="6">CGMCC 1.15958</strain>
    </source>
</reference>
<dbReference type="PANTHER" id="PTHR31321:SF126">
    <property type="entry name" value="PECTINESTERASE"/>
    <property type="match status" value="1"/>
</dbReference>
<evidence type="ECO:0000256" key="3">
    <source>
        <dbReference type="ARBA" id="ARBA00023085"/>
    </source>
</evidence>
<name>A0A916YJ28_9BACT</name>
<dbReference type="PROSITE" id="PS00800">
    <property type="entry name" value="PECTINESTERASE_1"/>
    <property type="match status" value="1"/>
</dbReference>
<feature type="domain" description="Pectinesterase catalytic" evidence="5">
    <location>
        <begin position="10"/>
        <end position="116"/>
    </location>
</feature>
<evidence type="ECO:0000256" key="1">
    <source>
        <dbReference type="ARBA" id="ARBA00008891"/>
    </source>
</evidence>
<protein>
    <recommendedName>
        <fullName evidence="4">Pectinesterase</fullName>
        <ecNumber evidence="4">3.1.1.11</ecNumber>
    </recommendedName>
</protein>
<dbReference type="GO" id="GO:0030599">
    <property type="term" value="F:pectinesterase activity"/>
    <property type="evidence" value="ECO:0007669"/>
    <property type="project" value="UniProtKB-UniRule"/>
</dbReference>
<comment type="similarity">
    <text evidence="1">Belongs to the pectinesterase family.</text>
</comment>
<dbReference type="EC" id="3.1.1.11" evidence="4"/>
<comment type="pathway">
    <text evidence="4">Glycan metabolism; pectin degradation; 2-dehydro-3-deoxy-D-gluconate from pectin: step 1/5.</text>
</comment>
<comment type="caution">
    <text evidence="6">The sequence shown here is derived from an EMBL/GenBank/DDBJ whole genome shotgun (WGS) entry which is preliminary data.</text>
</comment>
<dbReference type="EMBL" id="BMKK01000001">
    <property type="protein sequence ID" value="GGD45471.1"/>
    <property type="molecule type" value="Genomic_DNA"/>
</dbReference>
<keyword evidence="3 4" id="KW-0063">Aspartyl esterase</keyword>
<dbReference type="InterPro" id="IPR012334">
    <property type="entry name" value="Pectin_lyas_fold"/>
</dbReference>
<dbReference type="AlphaFoldDB" id="A0A916YJ28"/>
<evidence type="ECO:0000313" key="7">
    <source>
        <dbReference type="Proteomes" id="UP000609064"/>
    </source>
</evidence>
<sequence>MSKTLFAQKITVAHDGSGKYKTIQEAINSLDTNSTKQRIIFIKNGVYREKLLITKSFLKLQGESEDGVIILATLPRDVWRCENKDDFGAATINVKGHDLTFEKLSVINDYGFNAKKDTTIVCTNEAGNSQSTLPREEGEKTGKKIVRKDGHQFAFRSFPGATCLSFINCTFRAGGGDTVSPWDVEGGLYYFKNCTMEGHVDLYCPRGWAYAENCKFVCHNMNAAIWHDGSNYESSKTVLKNCTFEGDKGYKLGRFHREAQFYLIDCKFDENMADAEIYQSSTTQLKWGKRVYYYNCHRKGNDFAWYANNLKIEPKTITVDWTFDGKWNPVNK</sequence>
<dbReference type="InterPro" id="IPR018040">
    <property type="entry name" value="Pectinesterase_Tyr_AS"/>
</dbReference>